<keyword evidence="13" id="KW-1185">Reference proteome</keyword>
<feature type="transmembrane region" description="Helical" evidence="10">
    <location>
        <begin position="97"/>
        <end position="127"/>
    </location>
</feature>
<dbReference type="GO" id="GO:0015105">
    <property type="term" value="F:arsenite transmembrane transporter activity"/>
    <property type="evidence" value="ECO:0007669"/>
    <property type="project" value="InterPro"/>
</dbReference>
<dbReference type="AlphaFoldDB" id="S0EVU5"/>
<dbReference type="Proteomes" id="UP000014227">
    <property type="component" value="Chromosome I"/>
</dbReference>
<dbReference type="GO" id="GO:0005886">
    <property type="term" value="C:plasma membrane"/>
    <property type="evidence" value="ECO:0007669"/>
    <property type="project" value="UniProtKB-SubCell"/>
</dbReference>
<evidence type="ECO:0000256" key="5">
    <source>
        <dbReference type="ARBA" id="ARBA00022475"/>
    </source>
</evidence>
<feature type="transmembrane region" description="Helical" evidence="10">
    <location>
        <begin position="272"/>
        <end position="291"/>
    </location>
</feature>
<evidence type="ECO:0000256" key="6">
    <source>
        <dbReference type="ARBA" id="ARBA00022692"/>
    </source>
</evidence>
<gene>
    <name evidence="12" type="ORF">CCALI_02132</name>
</gene>
<dbReference type="InParanoid" id="S0EVU5"/>
<name>S0EVU5_CHTCT</name>
<dbReference type="FunCoup" id="S0EVU5">
    <property type="interactions" value="195"/>
</dbReference>
<dbReference type="CDD" id="cd01117">
    <property type="entry name" value="YbiR_permease"/>
    <property type="match status" value="1"/>
</dbReference>
<dbReference type="PATRIC" id="fig|1303518.3.peg.2206"/>
<keyword evidence="9 10" id="KW-0472">Membrane</keyword>
<dbReference type="GO" id="GO:0046685">
    <property type="term" value="P:response to arsenic-containing substance"/>
    <property type="evidence" value="ECO:0007669"/>
    <property type="project" value="UniProtKB-KW"/>
</dbReference>
<dbReference type="PANTHER" id="PTHR43302">
    <property type="entry name" value="TRANSPORTER ARSB-RELATED"/>
    <property type="match status" value="1"/>
</dbReference>
<dbReference type="InterPro" id="IPR000802">
    <property type="entry name" value="Arsenical_pump_ArsB"/>
</dbReference>
<evidence type="ECO:0000256" key="1">
    <source>
        <dbReference type="ARBA" id="ARBA00004651"/>
    </source>
</evidence>
<dbReference type="KEGG" id="ccz:CCALI_02132"/>
<dbReference type="PRINTS" id="PR00758">
    <property type="entry name" value="ARSENICPUMP"/>
</dbReference>
<evidence type="ECO:0000256" key="4">
    <source>
        <dbReference type="ARBA" id="ARBA00022448"/>
    </source>
</evidence>
<dbReference type="Pfam" id="PF03600">
    <property type="entry name" value="CitMHS"/>
    <property type="match status" value="1"/>
</dbReference>
<evidence type="ECO:0000256" key="7">
    <source>
        <dbReference type="ARBA" id="ARBA00022849"/>
    </source>
</evidence>
<dbReference type="EMBL" id="HF951689">
    <property type="protein sequence ID" value="CCW35939.1"/>
    <property type="molecule type" value="Genomic_DNA"/>
</dbReference>
<evidence type="ECO:0000259" key="11">
    <source>
        <dbReference type="Pfam" id="PF03600"/>
    </source>
</evidence>
<feature type="transmembrane region" description="Helical" evidence="10">
    <location>
        <begin position="230"/>
        <end position="260"/>
    </location>
</feature>
<keyword evidence="7" id="KW-0059">Arsenical resistance</keyword>
<feature type="transmembrane region" description="Helical" evidence="10">
    <location>
        <begin position="312"/>
        <end position="330"/>
    </location>
</feature>
<dbReference type="InterPro" id="IPR004680">
    <property type="entry name" value="Cit_transptr-like_dom"/>
</dbReference>
<feature type="transmembrane region" description="Helical" evidence="10">
    <location>
        <begin position="350"/>
        <end position="376"/>
    </location>
</feature>
<evidence type="ECO:0000256" key="8">
    <source>
        <dbReference type="ARBA" id="ARBA00022989"/>
    </source>
</evidence>
<comment type="subcellular location">
    <subcellularLocation>
        <location evidence="1">Cell membrane</location>
        <topology evidence="1">Multi-pass membrane protein</topology>
    </subcellularLocation>
</comment>
<comment type="similarity">
    <text evidence="3">Belongs to the CitM (TC 2.A.11) transporter family.</text>
</comment>
<protein>
    <submittedName>
        <fullName evidence="12">Transporter, YbiR family</fullName>
    </submittedName>
</protein>
<feature type="transmembrane region" description="Helical" evidence="10">
    <location>
        <begin position="139"/>
        <end position="156"/>
    </location>
</feature>
<feature type="transmembrane region" description="Helical" evidence="10">
    <location>
        <begin position="31"/>
        <end position="49"/>
    </location>
</feature>
<evidence type="ECO:0000313" key="13">
    <source>
        <dbReference type="Proteomes" id="UP000014227"/>
    </source>
</evidence>
<organism evidence="12 13">
    <name type="scientific">Chthonomonas calidirosea (strain DSM 23976 / ICMP 18418 / T49)</name>
    <dbReference type="NCBI Taxonomy" id="1303518"/>
    <lineage>
        <taxon>Bacteria</taxon>
        <taxon>Bacillati</taxon>
        <taxon>Armatimonadota</taxon>
        <taxon>Chthonomonadia</taxon>
        <taxon>Chthonomonadales</taxon>
        <taxon>Chthonomonadaceae</taxon>
        <taxon>Chthonomonas</taxon>
    </lineage>
</organism>
<dbReference type="HOGENOM" id="CLU_011920_3_0_0"/>
<feature type="transmembrane region" description="Helical" evidence="10">
    <location>
        <begin position="388"/>
        <end position="413"/>
    </location>
</feature>
<evidence type="ECO:0000256" key="9">
    <source>
        <dbReference type="ARBA" id="ARBA00023136"/>
    </source>
</evidence>
<dbReference type="PANTHER" id="PTHR43302:SF5">
    <property type="entry name" value="TRANSPORTER ARSB-RELATED"/>
    <property type="match status" value="1"/>
</dbReference>
<dbReference type="RefSeq" id="WP_016483462.1">
    <property type="nucleotide sequence ID" value="NC_021487.1"/>
</dbReference>
<proteinExistence type="inferred from homology"/>
<keyword evidence="8 10" id="KW-1133">Transmembrane helix</keyword>
<dbReference type="eggNOG" id="COG1055">
    <property type="taxonomic scope" value="Bacteria"/>
</dbReference>
<evidence type="ECO:0000256" key="3">
    <source>
        <dbReference type="ARBA" id="ARBA00009843"/>
    </source>
</evidence>
<keyword evidence="5" id="KW-1003">Cell membrane</keyword>
<evidence type="ECO:0000256" key="10">
    <source>
        <dbReference type="SAM" id="Phobius"/>
    </source>
</evidence>
<keyword evidence="6 10" id="KW-0812">Transmembrane</keyword>
<reference evidence="13" key="1">
    <citation type="submission" date="2013-03" db="EMBL/GenBank/DDBJ databases">
        <title>Genome sequence of Chthonomonas calidirosea, the first sequenced genome from the Armatimonadetes phylum (formally candidate division OP10).</title>
        <authorList>
            <person name="Lee K.C.Y."/>
            <person name="Morgan X.C."/>
            <person name="Dunfield P.F."/>
            <person name="Tamas I."/>
            <person name="Houghton K.M."/>
            <person name="Vyssotski M."/>
            <person name="Ryan J.L.J."/>
            <person name="Lagutin K."/>
            <person name="McDonald I.R."/>
            <person name="Stott M.B."/>
        </authorList>
    </citation>
    <scope>NUCLEOTIDE SEQUENCE [LARGE SCALE GENOMIC DNA]</scope>
    <source>
        <strain evidence="13">DSM 23976 / ICMP 18418 / T49</strain>
    </source>
</reference>
<feature type="domain" description="Citrate transporter-like" evidence="11">
    <location>
        <begin position="22"/>
        <end position="355"/>
    </location>
</feature>
<evidence type="ECO:0000313" key="12">
    <source>
        <dbReference type="EMBL" id="CCW35939.1"/>
    </source>
</evidence>
<sequence>MTDRGFLAVAIFSLVYLIILAGENSPRKLDRPAASLVGAVLMIVAGVLTRREAAQAIDLATLALLLGMMIVIHYATISGLLDALARTLVQRSRTPSQLLWVVCGTAGLLSALFVNDTICLLMTPLLLMVSRRAKLPTEPYLLALATSSNVGSVMTLTGNPQDILIGQSSHWSWGAYALRMVPIGLLCLLLNGAIVRWLYAKQLSGLEMPAENTLAEPTARLDRKLATKTGVVISGLLIAFLAGAPMDLAALCAAVALLIWANRPTEETFARVDWALLLFFAGLFVVVDGVNRAEGPVFARLAPLLFHNAGSLMQLSLFSLASVIGSNLFSNVPFVMLARGWVASHSQAPLLWLVLAASSTFAGNLTLLGSVANLIVAQGAKEECPLGFWAFLKVGIPSTLITTFAATLTLWVYRRLGLV</sequence>
<feature type="transmembrane region" description="Helical" evidence="10">
    <location>
        <begin position="176"/>
        <end position="199"/>
    </location>
</feature>
<evidence type="ECO:0000256" key="2">
    <source>
        <dbReference type="ARBA" id="ARBA00006433"/>
    </source>
</evidence>
<feature type="transmembrane region" description="Helical" evidence="10">
    <location>
        <begin position="56"/>
        <end position="77"/>
    </location>
</feature>
<comment type="similarity">
    <text evidence="2">Belongs to the ArsB family.</text>
</comment>
<dbReference type="OrthoDB" id="9765532at2"/>
<accession>S0EVU5</accession>
<keyword evidence="4" id="KW-0813">Transport</keyword>